<gene>
    <name evidence="1" type="ORF">AAFF_G00279110</name>
</gene>
<evidence type="ECO:0000313" key="2">
    <source>
        <dbReference type="Proteomes" id="UP001221898"/>
    </source>
</evidence>
<sequence>MGLQPWPVCSGMHCSRLTSEFPEEEPDLLWRCAARLFYGECPPPARGGDTSRRALQRRLAPRGPALTLLSPKPKFVFI</sequence>
<organism evidence="1 2">
    <name type="scientific">Aldrovandia affinis</name>
    <dbReference type="NCBI Taxonomy" id="143900"/>
    <lineage>
        <taxon>Eukaryota</taxon>
        <taxon>Metazoa</taxon>
        <taxon>Chordata</taxon>
        <taxon>Craniata</taxon>
        <taxon>Vertebrata</taxon>
        <taxon>Euteleostomi</taxon>
        <taxon>Actinopterygii</taxon>
        <taxon>Neopterygii</taxon>
        <taxon>Teleostei</taxon>
        <taxon>Notacanthiformes</taxon>
        <taxon>Halosauridae</taxon>
        <taxon>Aldrovandia</taxon>
    </lineage>
</organism>
<keyword evidence="2" id="KW-1185">Reference proteome</keyword>
<name>A0AAD7WS80_9TELE</name>
<dbReference type="EMBL" id="JAINUG010000039">
    <property type="protein sequence ID" value="KAJ8407337.1"/>
    <property type="molecule type" value="Genomic_DNA"/>
</dbReference>
<dbReference type="Proteomes" id="UP001221898">
    <property type="component" value="Unassembled WGS sequence"/>
</dbReference>
<evidence type="ECO:0000313" key="1">
    <source>
        <dbReference type="EMBL" id="KAJ8407337.1"/>
    </source>
</evidence>
<proteinExistence type="predicted"/>
<dbReference type="AlphaFoldDB" id="A0AAD7WS80"/>
<comment type="caution">
    <text evidence="1">The sequence shown here is derived from an EMBL/GenBank/DDBJ whole genome shotgun (WGS) entry which is preliminary data.</text>
</comment>
<accession>A0AAD7WS80</accession>
<protein>
    <submittedName>
        <fullName evidence="1">Uncharacterized protein</fullName>
    </submittedName>
</protein>
<reference evidence="1" key="1">
    <citation type="journal article" date="2023" name="Science">
        <title>Genome structures resolve the early diversification of teleost fishes.</title>
        <authorList>
            <person name="Parey E."/>
            <person name="Louis A."/>
            <person name="Montfort J."/>
            <person name="Bouchez O."/>
            <person name="Roques C."/>
            <person name="Iampietro C."/>
            <person name="Lluch J."/>
            <person name="Castinel A."/>
            <person name="Donnadieu C."/>
            <person name="Desvignes T."/>
            <person name="Floi Bucao C."/>
            <person name="Jouanno E."/>
            <person name="Wen M."/>
            <person name="Mejri S."/>
            <person name="Dirks R."/>
            <person name="Jansen H."/>
            <person name="Henkel C."/>
            <person name="Chen W.J."/>
            <person name="Zahm M."/>
            <person name="Cabau C."/>
            <person name="Klopp C."/>
            <person name="Thompson A.W."/>
            <person name="Robinson-Rechavi M."/>
            <person name="Braasch I."/>
            <person name="Lecointre G."/>
            <person name="Bobe J."/>
            <person name="Postlethwait J.H."/>
            <person name="Berthelot C."/>
            <person name="Roest Crollius H."/>
            <person name="Guiguen Y."/>
        </authorList>
    </citation>
    <scope>NUCLEOTIDE SEQUENCE</scope>
    <source>
        <strain evidence="1">NC1722</strain>
    </source>
</reference>